<reference evidence="2 3" key="1">
    <citation type="submission" date="2024-08" db="EMBL/GenBank/DDBJ databases">
        <authorList>
            <person name="Lu H."/>
        </authorList>
    </citation>
    <scope>NUCLEOTIDE SEQUENCE [LARGE SCALE GENOMIC DNA]</scope>
    <source>
        <strain evidence="2 3">BYS78W</strain>
    </source>
</reference>
<evidence type="ECO:0008006" key="4">
    <source>
        <dbReference type="Google" id="ProtNLM"/>
    </source>
</evidence>
<organism evidence="2 3">
    <name type="scientific">Pelomonas candidula</name>
    <dbReference type="NCBI Taxonomy" id="3299025"/>
    <lineage>
        <taxon>Bacteria</taxon>
        <taxon>Pseudomonadati</taxon>
        <taxon>Pseudomonadota</taxon>
        <taxon>Betaproteobacteria</taxon>
        <taxon>Burkholderiales</taxon>
        <taxon>Sphaerotilaceae</taxon>
        <taxon>Roseateles</taxon>
    </lineage>
</organism>
<accession>A0ABW7HEE9</accession>
<evidence type="ECO:0000256" key="1">
    <source>
        <dbReference type="SAM" id="Phobius"/>
    </source>
</evidence>
<evidence type="ECO:0000313" key="2">
    <source>
        <dbReference type="EMBL" id="MFG6488285.1"/>
    </source>
</evidence>
<proteinExistence type="predicted"/>
<evidence type="ECO:0000313" key="3">
    <source>
        <dbReference type="Proteomes" id="UP001606134"/>
    </source>
</evidence>
<comment type="caution">
    <text evidence="2">The sequence shown here is derived from an EMBL/GenBank/DDBJ whole genome shotgun (WGS) entry which is preliminary data.</text>
</comment>
<gene>
    <name evidence="2" type="ORF">ACG04R_16480</name>
</gene>
<keyword evidence="1" id="KW-1133">Transmembrane helix</keyword>
<keyword evidence="1" id="KW-0812">Transmembrane</keyword>
<dbReference type="RefSeq" id="WP_394412879.1">
    <property type="nucleotide sequence ID" value="NZ_JBIGIC010000008.1"/>
</dbReference>
<keyword evidence="1" id="KW-0472">Membrane</keyword>
<keyword evidence="3" id="KW-1185">Reference proteome</keyword>
<dbReference type="EMBL" id="JBIGIC010000008">
    <property type="protein sequence ID" value="MFG6488285.1"/>
    <property type="molecule type" value="Genomic_DNA"/>
</dbReference>
<dbReference type="Proteomes" id="UP001606134">
    <property type="component" value="Unassembled WGS sequence"/>
</dbReference>
<name>A0ABW7HEE9_9BURK</name>
<protein>
    <recommendedName>
        <fullName evidence="4">NERD domain-containing protein</fullName>
    </recommendedName>
</protein>
<sequence>MKSLKQRQTFAPHITRYRSSLVLSALGIGVGVTAWVLQAPALGGLFGLWAARRAWTQFKDGARRHQGFIVEAEHLEHLKTACQARGWRVDTDVWIDGIGNLDAVVSAEYGRVIIEIKSYGGLRELEDGSIVRCNKLRSSAAREVQQVHNQAFGYCGLLNVPAKLVTKVLWCPSAPFESVKETREGVVLANGPVNGAGAKLMGFIERVSRVQTDAFAAAPLFPEEAGMYGQRRPEVRLGALDTVRARVLA</sequence>
<feature type="transmembrane region" description="Helical" evidence="1">
    <location>
        <begin position="21"/>
        <end position="49"/>
    </location>
</feature>